<dbReference type="KEGG" id="mbas:ALGA_3562"/>
<dbReference type="RefSeq" id="WP_096431647.1">
    <property type="nucleotide sequence ID" value="NZ_AP018042.1"/>
</dbReference>
<dbReference type="Proteomes" id="UP000218267">
    <property type="component" value="Chromosome"/>
</dbReference>
<evidence type="ECO:0000313" key="3">
    <source>
        <dbReference type="Proteomes" id="UP000218267"/>
    </source>
</evidence>
<dbReference type="AlphaFoldDB" id="A0A1Y1CNJ5"/>
<sequence>MKTLKFKFSAFLFVVLLGFTTNALALDDFEKQIKEVFPASQGTEFSINNKYGDVNIKNWDRDSVSINVTITLETSSEEKAKSLFKSIDIRLYKMGNEITALTEMSHQFKTGNKFSIDYEIFMPDYTQLDLTNKFGNIYINALRAKANINLSYGNLQGESFLYPEDKPVSTINLSYAKATINECNRTKLTLKYSKMNIGTSKALVVVSRYSKLHLDNNNTLIADSKYDAFDIVNTNTFIVTMGQYSDFKIENVNKNLELNLRYGNCKVDNVSKEFETIKIDNQYVASRIAIEEGANYSLDAETKYCGISYPENAQVIEKIVNNAETSLKVVVGTSTTPKGKVTINSQYGNVSLK</sequence>
<proteinExistence type="predicted"/>
<reference evidence="3" key="2">
    <citation type="journal article" date="2020" name="Antonie Van Leeuwenhoek">
        <title>Labilibaculum antarcticum sp. nov., a novel facultative anaerobic, psychrotorelant bacterium isolated from marine sediment of Antarctica.</title>
        <authorList>
            <person name="Watanabe M."/>
            <person name="Kojima H."/>
            <person name="Fukui M."/>
        </authorList>
    </citation>
    <scope>NUCLEOTIDE SEQUENCE [LARGE SCALE GENOMIC DNA]</scope>
    <source>
        <strain evidence="3">SPP2</strain>
    </source>
</reference>
<evidence type="ECO:0000313" key="2">
    <source>
        <dbReference type="EMBL" id="BAX81860.1"/>
    </source>
</evidence>
<gene>
    <name evidence="2" type="ORF">ALGA_3562</name>
</gene>
<name>A0A1Y1CNJ5_9BACT</name>
<reference evidence="2 3" key="1">
    <citation type="journal article" date="2018" name="Mar. Genomics">
        <title>Complete genome sequence of Marinifilaceae bacterium strain SPP2, isolated from the Antarctic marine sediment.</title>
        <authorList>
            <person name="Watanabe M."/>
            <person name="Kojima H."/>
            <person name="Fukui M."/>
        </authorList>
    </citation>
    <scope>NUCLEOTIDE SEQUENCE [LARGE SCALE GENOMIC DNA]</scope>
    <source>
        <strain evidence="2 3">SPP2</strain>
    </source>
</reference>
<dbReference type="OrthoDB" id="1117657at2"/>
<feature type="signal peptide" evidence="1">
    <location>
        <begin position="1"/>
        <end position="25"/>
    </location>
</feature>
<evidence type="ECO:0000256" key="1">
    <source>
        <dbReference type="SAM" id="SignalP"/>
    </source>
</evidence>
<evidence type="ECO:0008006" key="4">
    <source>
        <dbReference type="Google" id="ProtNLM"/>
    </source>
</evidence>
<protein>
    <recommendedName>
        <fullName evidence="4">Adhesin domain-containing protein</fullName>
    </recommendedName>
</protein>
<accession>A0A1Y1CNJ5</accession>
<dbReference type="EMBL" id="AP018042">
    <property type="protein sequence ID" value="BAX81860.1"/>
    <property type="molecule type" value="Genomic_DNA"/>
</dbReference>
<keyword evidence="3" id="KW-1185">Reference proteome</keyword>
<organism evidence="2 3">
    <name type="scientific">Labilibaculum antarcticum</name>
    <dbReference type="NCBI Taxonomy" id="1717717"/>
    <lineage>
        <taxon>Bacteria</taxon>
        <taxon>Pseudomonadati</taxon>
        <taxon>Bacteroidota</taxon>
        <taxon>Bacteroidia</taxon>
        <taxon>Marinilabiliales</taxon>
        <taxon>Marinifilaceae</taxon>
        <taxon>Labilibaculum</taxon>
    </lineage>
</organism>
<keyword evidence="1" id="KW-0732">Signal</keyword>
<feature type="chain" id="PRO_5012733880" description="Adhesin domain-containing protein" evidence="1">
    <location>
        <begin position="26"/>
        <end position="353"/>
    </location>
</feature>